<accession>A0A9Q0KPB0</accession>
<dbReference type="Proteomes" id="UP001141806">
    <property type="component" value="Unassembled WGS sequence"/>
</dbReference>
<evidence type="ECO:0000259" key="7">
    <source>
        <dbReference type="PROSITE" id="PS50157"/>
    </source>
</evidence>
<comment type="subcellular location">
    <subcellularLocation>
        <location evidence="1">Nucleus</location>
    </subcellularLocation>
</comment>
<dbReference type="PROSITE" id="PS00028">
    <property type="entry name" value="ZINC_FINGER_C2H2_1"/>
    <property type="match status" value="1"/>
</dbReference>
<name>A0A9Q0KPB0_9MAGN</name>
<evidence type="ECO:0000256" key="5">
    <source>
        <dbReference type="ARBA" id="ARBA00023242"/>
    </source>
</evidence>
<organism evidence="8 9">
    <name type="scientific">Protea cynaroides</name>
    <dbReference type="NCBI Taxonomy" id="273540"/>
    <lineage>
        <taxon>Eukaryota</taxon>
        <taxon>Viridiplantae</taxon>
        <taxon>Streptophyta</taxon>
        <taxon>Embryophyta</taxon>
        <taxon>Tracheophyta</taxon>
        <taxon>Spermatophyta</taxon>
        <taxon>Magnoliopsida</taxon>
        <taxon>Proteales</taxon>
        <taxon>Proteaceae</taxon>
        <taxon>Protea</taxon>
    </lineage>
</organism>
<dbReference type="GO" id="GO:0008270">
    <property type="term" value="F:zinc ion binding"/>
    <property type="evidence" value="ECO:0007669"/>
    <property type="project" value="UniProtKB-KW"/>
</dbReference>
<keyword evidence="4" id="KW-0862">Zinc</keyword>
<evidence type="ECO:0000313" key="8">
    <source>
        <dbReference type="EMBL" id="KAJ4974186.1"/>
    </source>
</evidence>
<evidence type="ECO:0000256" key="4">
    <source>
        <dbReference type="ARBA" id="ARBA00022833"/>
    </source>
</evidence>
<dbReference type="OrthoDB" id="960395at2759"/>
<keyword evidence="5" id="KW-0539">Nucleus</keyword>
<keyword evidence="2" id="KW-0479">Metal-binding</keyword>
<sequence>MADSGVYYNFLKPLSENTNGNGKQPLVSRMFACHYCSRMFHTSQALGGHQNAHKRERAAARRGYVTERFRCLRTGPSSNPSAQFVDQYWVDPCGAHFASVSPSLGLQGQASSSVEQIFPVGMNDDTEQVNLDLTLRL</sequence>
<keyword evidence="9" id="KW-1185">Reference proteome</keyword>
<evidence type="ECO:0000313" key="9">
    <source>
        <dbReference type="Proteomes" id="UP001141806"/>
    </source>
</evidence>
<dbReference type="GO" id="GO:0009788">
    <property type="term" value="P:negative regulation of abscisic acid-activated signaling pathway"/>
    <property type="evidence" value="ECO:0007669"/>
    <property type="project" value="InterPro"/>
</dbReference>
<feature type="domain" description="C2H2-type" evidence="7">
    <location>
        <begin position="31"/>
        <end position="58"/>
    </location>
</feature>
<keyword evidence="3 6" id="KW-0863">Zinc-finger</keyword>
<protein>
    <recommendedName>
        <fullName evidence="7">C2H2-type domain-containing protein</fullName>
    </recommendedName>
</protein>
<dbReference type="Gene3D" id="3.30.160.60">
    <property type="entry name" value="Classic Zinc Finger"/>
    <property type="match status" value="1"/>
</dbReference>
<dbReference type="GO" id="GO:0005634">
    <property type="term" value="C:nucleus"/>
    <property type="evidence" value="ECO:0007669"/>
    <property type="project" value="UniProtKB-SubCell"/>
</dbReference>
<dbReference type="InterPro" id="IPR044246">
    <property type="entry name" value="ZFP3-like"/>
</dbReference>
<evidence type="ECO:0000256" key="2">
    <source>
        <dbReference type="ARBA" id="ARBA00022723"/>
    </source>
</evidence>
<gene>
    <name evidence="8" type="ORF">NE237_007360</name>
</gene>
<dbReference type="InterPro" id="IPR036236">
    <property type="entry name" value="Znf_C2H2_sf"/>
</dbReference>
<dbReference type="PANTHER" id="PTHR47287:SF6">
    <property type="entry name" value="TRANSCRIPTION FACTOR C2H2 FAMILY-RELATED"/>
    <property type="match status" value="1"/>
</dbReference>
<evidence type="ECO:0000256" key="6">
    <source>
        <dbReference type="PROSITE-ProRule" id="PRU00042"/>
    </source>
</evidence>
<proteinExistence type="predicted"/>
<dbReference type="EMBL" id="JAMYWD010000004">
    <property type="protein sequence ID" value="KAJ4974186.1"/>
    <property type="molecule type" value="Genomic_DNA"/>
</dbReference>
<reference evidence="8" key="1">
    <citation type="journal article" date="2023" name="Plant J.">
        <title>The genome of the king protea, Protea cynaroides.</title>
        <authorList>
            <person name="Chang J."/>
            <person name="Duong T.A."/>
            <person name="Schoeman C."/>
            <person name="Ma X."/>
            <person name="Roodt D."/>
            <person name="Barker N."/>
            <person name="Li Z."/>
            <person name="Van de Peer Y."/>
            <person name="Mizrachi E."/>
        </authorList>
    </citation>
    <scope>NUCLEOTIDE SEQUENCE</scope>
    <source>
        <tissue evidence="8">Young leaves</tissue>
    </source>
</reference>
<dbReference type="PROSITE" id="PS50157">
    <property type="entry name" value="ZINC_FINGER_C2H2_2"/>
    <property type="match status" value="1"/>
</dbReference>
<dbReference type="SUPFAM" id="SSF57667">
    <property type="entry name" value="beta-beta-alpha zinc fingers"/>
    <property type="match status" value="1"/>
</dbReference>
<evidence type="ECO:0000256" key="1">
    <source>
        <dbReference type="ARBA" id="ARBA00004123"/>
    </source>
</evidence>
<dbReference type="InterPro" id="IPR013087">
    <property type="entry name" value="Znf_C2H2_type"/>
</dbReference>
<dbReference type="PANTHER" id="PTHR47287">
    <property type="entry name" value="C2H2 AND C2HC ZINC FINGERS SUPERFAMILY PROTEIN"/>
    <property type="match status" value="1"/>
</dbReference>
<dbReference type="AlphaFoldDB" id="A0A9Q0KPB0"/>
<comment type="caution">
    <text evidence="8">The sequence shown here is derived from an EMBL/GenBank/DDBJ whole genome shotgun (WGS) entry which is preliminary data.</text>
</comment>
<evidence type="ECO:0000256" key="3">
    <source>
        <dbReference type="ARBA" id="ARBA00022771"/>
    </source>
</evidence>